<name>A0A0R3JZS4_CALMK</name>
<dbReference type="STRING" id="908809.ABG79_02198"/>
<protein>
    <submittedName>
        <fullName evidence="1">Uncharacterized protein</fullName>
    </submittedName>
</protein>
<dbReference type="EMBL" id="LKHP01000017">
    <property type="protein sequence ID" value="KRQ86066.1"/>
    <property type="molecule type" value="Genomic_DNA"/>
</dbReference>
<reference evidence="1 2" key="1">
    <citation type="submission" date="2015-09" db="EMBL/GenBank/DDBJ databases">
        <title>Draft genome sequence of a Caloramator mitchellensis, a moderate thermophile from the Great Artesian Basin of Australia.</title>
        <authorList>
            <person name="Patel B.K."/>
        </authorList>
    </citation>
    <scope>NUCLEOTIDE SEQUENCE [LARGE SCALE GENOMIC DNA]</scope>
    <source>
        <strain evidence="1 2">VF08</strain>
    </source>
</reference>
<organism evidence="1 2">
    <name type="scientific">Caloramator mitchellensis</name>
    <dbReference type="NCBI Taxonomy" id="908809"/>
    <lineage>
        <taxon>Bacteria</taxon>
        <taxon>Bacillati</taxon>
        <taxon>Bacillota</taxon>
        <taxon>Clostridia</taxon>
        <taxon>Eubacteriales</taxon>
        <taxon>Clostridiaceae</taxon>
        <taxon>Caloramator</taxon>
    </lineage>
</organism>
<gene>
    <name evidence="1" type="ORF">ABG79_02198</name>
</gene>
<keyword evidence="2" id="KW-1185">Reference proteome</keyword>
<dbReference type="AlphaFoldDB" id="A0A0R3JZS4"/>
<sequence length="42" mass="4811">MTLLARKCIELIEAGKLTIDKIINQQVKAEVEQYFAEKESSQ</sequence>
<evidence type="ECO:0000313" key="2">
    <source>
        <dbReference type="Proteomes" id="UP000052015"/>
    </source>
</evidence>
<comment type="caution">
    <text evidence="1">The sequence shown here is derived from an EMBL/GenBank/DDBJ whole genome shotgun (WGS) entry which is preliminary data.</text>
</comment>
<dbReference type="RefSeq" id="WP_278287123.1">
    <property type="nucleotide sequence ID" value="NZ_LKHP01000017.1"/>
</dbReference>
<dbReference type="Proteomes" id="UP000052015">
    <property type="component" value="Unassembled WGS sequence"/>
</dbReference>
<proteinExistence type="predicted"/>
<evidence type="ECO:0000313" key="1">
    <source>
        <dbReference type="EMBL" id="KRQ86066.1"/>
    </source>
</evidence>
<accession>A0A0R3JZS4</accession>